<evidence type="ECO:0000256" key="1">
    <source>
        <dbReference type="SAM" id="Phobius"/>
    </source>
</evidence>
<organism evidence="2 3">
    <name type="scientific">Serendipita vermifera MAFF 305830</name>
    <dbReference type="NCBI Taxonomy" id="933852"/>
    <lineage>
        <taxon>Eukaryota</taxon>
        <taxon>Fungi</taxon>
        <taxon>Dikarya</taxon>
        <taxon>Basidiomycota</taxon>
        <taxon>Agaricomycotina</taxon>
        <taxon>Agaricomycetes</taxon>
        <taxon>Sebacinales</taxon>
        <taxon>Serendipitaceae</taxon>
        <taxon>Serendipita</taxon>
    </lineage>
</organism>
<reference evidence="3" key="2">
    <citation type="submission" date="2015-01" db="EMBL/GenBank/DDBJ databases">
        <title>Evolutionary Origins and Diversification of the Mycorrhizal Mutualists.</title>
        <authorList>
            <consortium name="DOE Joint Genome Institute"/>
            <consortium name="Mycorrhizal Genomics Consortium"/>
            <person name="Kohler A."/>
            <person name="Kuo A."/>
            <person name="Nagy L.G."/>
            <person name="Floudas D."/>
            <person name="Copeland A."/>
            <person name="Barry K.W."/>
            <person name="Cichocki N."/>
            <person name="Veneault-Fourrey C."/>
            <person name="LaButti K."/>
            <person name="Lindquist E.A."/>
            <person name="Lipzen A."/>
            <person name="Lundell T."/>
            <person name="Morin E."/>
            <person name="Murat C."/>
            <person name="Riley R."/>
            <person name="Ohm R."/>
            <person name="Sun H."/>
            <person name="Tunlid A."/>
            <person name="Henrissat B."/>
            <person name="Grigoriev I.V."/>
            <person name="Hibbett D.S."/>
            <person name="Martin F."/>
        </authorList>
    </citation>
    <scope>NUCLEOTIDE SEQUENCE [LARGE SCALE GENOMIC DNA]</scope>
    <source>
        <strain evidence="3">MAFF 305830</strain>
    </source>
</reference>
<accession>A0A0C2X249</accession>
<dbReference type="HOGENOM" id="CLU_633352_0_0_1"/>
<keyword evidence="1" id="KW-1133">Transmembrane helix</keyword>
<dbReference type="EMBL" id="KN824280">
    <property type="protein sequence ID" value="KIM32328.1"/>
    <property type="molecule type" value="Genomic_DNA"/>
</dbReference>
<evidence type="ECO:0000313" key="2">
    <source>
        <dbReference type="EMBL" id="KIM32328.1"/>
    </source>
</evidence>
<keyword evidence="1" id="KW-0472">Membrane</keyword>
<sequence length="459" mass="52573">MSLDHSSKSECTSRWDASGIKRLVIHTFHRSELSGSRSRVTLPTELWIMVINWILDPLRVPETYCKSRAFTQYGTLFSYIGDIGNSEDWCNLRLVCREWAHFAGPRKQLHVRGPNDRLQPGLVGIRYGYYPKEVLFAQLLEVPDVSSRLTSLSLLEEDGAPRPVNTMDLFLNNSLNFPMLRSLCLRLINRSDRIHNFWVRLSQGYPLLVHLAIFDCFLPTGEVVFGDLETLIISAWGSTRFDPPENTRFCLPSLKSVAFVGWHSGLKQILLDHGSQLTSLTFALRYVSPGIIDNQLWTLVPNLLTIDIPFADVGAIGPIPTGHPLRRICIHALPDDRKKVENARQILLAFPQVSHLCLSETVLSKSTQRSIRHLASQYGMTFNAFPDKGPLDGLPWYMYLFHRSYRLRRRRDLIFFPFGMVLLIIVGGTYVLISALQFIYVWLSRRVRKHMTRLYGTQS</sequence>
<feature type="transmembrane region" description="Helical" evidence="1">
    <location>
        <begin position="413"/>
        <end position="443"/>
    </location>
</feature>
<reference evidence="2 3" key="1">
    <citation type="submission" date="2014-04" db="EMBL/GenBank/DDBJ databases">
        <authorList>
            <consortium name="DOE Joint Genome Institute"/>
            <person name="Kuo A."/>
            <person name="Zuccaro A."/>
            <person name="Kohler A."/>
            <person name="Nagy L.G."/>
            <person name="Floudas D."/>
            <person name="Copeland A."/>
            <person name="Barry K.W."/>
            <person name="Cichocki N."/>
            <person name="Veneault-Fourrey C."/>
            <person name="LaButti K."/>
            <person name="Lindquist E.A."/>
            <person name="Lipzen A."/>
            <person name="Lundell T."/>
            <person name="Morin E."/>
            <person name="Murat C."/>
            <person name="Sun H."/>
            <person name="Tunlid A."/>
            <person name="Henrissat B."/>
            <person name="Grigoriev I.V."/>
            <person name="Hibbett D.S."/>
            <person name="Martin F."/>
            <person name="Nordberg H.P."/>
            <person name="Cantor M.N."/>
            <person name="Hua S.X."/>
        </authorList>
    </citation>
    <scope>NUCLEOTIDE SEQUENCE [LARGE SCALE GENOMIC DNA]</scope>
    <source>
        <strain evidence="2 3">MAFF 305830</strain>
    </source>
</reference>
<name>A0A0C2X249_SERVB</name>
<dbReference type="OrthoDB" id="3134266at2759"/>
<keyword evidence="1" id="KW-0812">Transmembrane</keyword>
<gene>
    <name evidence="2" type="ORF">M408DRAFT_216901</name>
</gene>
<protein>
    <submittedName>
        <fullName evidence="2">Uncharacterized protein</fullName>
    </submittedName>
</protein>
<keyword evidence="3" id="KW-1185">Reference proteome</keyword>
<dbReference type="AlphaFoldDB" id="A0A0C2X249"/>
<proteinExistence type="predicted"/>
<dbReference type="Proteomes" id="UP000054097">
    <property type="component" value="Unassembled WGS sequence"/>
</dbReference>
<evidence type="ECO:0000313" key="3">
    <source>
        <dbReference type="Proteomes" id="UP000054097"/>
    </source>
</evidence>